<sequence>MASPQNRLPSLRTAAHHRAAQSVQMRSPEHLSLTTSIASKKDASTAARNFTEPTRHNFAAGATHADIETCLTRAWNTVIDVAASTPHESQGPLVDIVRAVQEQSLTHGGENECTIWGEKMKVWNDMPLFGPTMRGAWNRAAGSSSKNDFSAEQWCNLNAFVARLSSLSESIPAFDFTLYGIWTMRSAFEGTNKGSPADEDAAKVWFIYAKDTIEKLSREEKTFDGKIAQGGDKYKDQEWRGFNSKRLDIWQAAVQ</sequence>
<evidence type="ECO:0000256" key="1">
    <source>
        <dbReference type="SAM" id="MobiDB-lite"/>
    </source>
</evidence>
<comment type="caution">
    <text evidence="2">The sequence shown here is derived from an EMBL/GenBank/DDBJ whole genome shotgun (WGS) entry which is preliminary data.</text>
</comment>
<evidence type="ECO:0000313" key="2">
    <source>
        <dbReference type="EMBL" id="TVY58089.1"/>
    </source>
</evidence>
<keyword evidence="3" id="KW-1185">Reference proteome</keyword>
<protein>
    <submittedName>
        <fullName evidence="2">Uncharacterized protein</fullName>
    </submittedName>
</protein>
<dbReference type="Pfam" id="PF12311">
    <property type="entry name" value="DUF3632"/>
    <property type="match status" value="1"/>
</dbReference>
<feature type="region of interest" description="Disordered" evidence="1">
    <location>
        <begin position="1"/>
        <end position="29"/>
    </location>
</feature>
<dbReference type="PANTHER" id="PTHR38797">
    <property type="entry name" value="NUCLEAR PORE COMPLEX PROTEIN NUP85-RELATED"/>
    <property type="match status" value="1"/>
</dbReference>
<dbReference type="InterPro" id="IPR053204">
    <property type="entry name" value="Oxopyrrolidines_Biosynth-assoc"/>
</dbReference>
<name>A0A8T9BS99_9HELO</name>
<accession>A0A8T9BS99</accession>
<dbReference type="InterPro" id="IPR022085">
    <property type="entry name" value="OpdG"/>
</dbReference>
<proteinExistence type="predicted"/>
<dbReference type="Proteomes" id="UP000469558">
    <property type="component" value="Unassembled WGS sequence"/>
</dbReference>
<reference evidence="2 3" key="1">
    <citation type="submission" date="2018-05" db="EMBL/GenBank/DDBJ databases">
        <title>Genome sequencing and assembly of the regulated plant pathogen Lachnellula willkommii and related sister species for the development of diagnostic species identification markers.</title>
        <authorList>
            <person name="Giroux E."/>
            <person name="Bilodeau G."/>
        </authorList>
    </citation>
    <scope>NUCLEOTIDE SEQUENCE [LARGE SCALE GENOMIC DNA]</scope>
    <source>
        <strain evidence="2 3">CBS 268.59</strain>
    </source>
</reference>
<dbReference type="OrthoDB" id="3350591at2759"/>
<organism evidence="2 3">
    <name type="scientific">Lachnellula suecica</name>
    <dbReference type="NCBI Taxonomy" id="602035"/>
    <lineage>
        <taxon>Eukaryota</taxon>
        <taxon>Fungi</taxon>
        <taxon>Dikarya</taxon>
        <taxon>Ascomycota</taxon>
        <taxon>Pezizomycotina</taxon>
        <taxon>Leotiomycetes</taxon>
        <taxon>Helotiales</taxon>
        <taxon>Lachnaceae</taxon>
        <taxon>Lachnellula</taxon>
    </lineage>
</organism>
<gene>
    <name evidence="2" type="ORF">LSUE1_G009216</name>
</gene>
<dbReference type="AlphaFoldDB" id="A0A8T9BS99"/>
<evidence type="ECO:0000313" key="3">
    <source>
        <dbReference type="Proteomes" id="UP000469558"/>
    </source>
</evidence>
<dbReference type="EMBL" id="QGMK01002501">
    <property type="protein sequence ID" value="TVY58089.1"/>
    <property type="molecule type" value="Genomic_DNA"/>
</dbReference>